<evidence type="ECO:0000313" key="3">
    <source>
        <dbReference type="Proteomes" id="UP001197114"/>
    </source>
</evidence>
<gene>
    <name evidence="2" type="ORF">GKQ77_18245</name>
</gene>
<dbReference type="EMBL" id="WMBF01000192">
    <property type="protein sequence ID" value="MBW5423484.1"/>
    <property type="molecule type" value="Genomic_DNA"/>
</dbReference>
<feature type="region of interest" description="Disordered" evidence="1">
    <location>
        <begin position="1"/>
        <end position="21"/>
    </location>
</feature>
<reference evidence="2 3" key="1">
    <citation type="submission" date="2019-11" db="EMBL/GenBank/DDBJ databases">
        <authorList>
            <person name="Ay H."/>
        </authorList>
    </citation>
    <scope>NUCLEOTIDE SEQUENCE [LARGE SCALE GENOMIC DNA]</scope>
    <source>
        <strain evidence="2 3">BG9H</strain>
    </source>
</reference>
<protein>
    <submittedName>
        <fullName evidence="2">Uncharacterized protein</fullName>
    </submittedName>
</protein>
<keyword evidence="3" id="KW-1185">Reference proteome</keyword>
<sequence length="308" mass="34436">MRETQRAAERQTTAQDAAGRGPACRTGLAALQQRAGNAAVTHWLQRQTGDLKEPYATRPTEHPEWGPYQELTEAAGIPQSQADAAWQLLLGGVDSQGALNAEALAKTNVRQEQRDLRASNTWYQEFVRLMTEHLEIRTPTMALWSGGIETSDYAYGKGHTPLERTRIGGVLNVLKLHPDWKLKTPMWNVLSKAFVARATGPVHIFMRAYAPESVLISQEIPQLRLVQELNPDVKLVWHPVYTTPDGRLREITADYQLVDNAEYGGRDICVSVLIQYLRKFHDESNAKATPAHENMEKLIVANGHKEGA</sequence>
<dbReference type="SUPFAM" id="SSF52309">
    <property type="entry name" value="N-(deoxy)ribosyltransferase-like"/>
    <property type="match status" value="1"/>
</dbReference>
<comment type="caution">
    <text evidence="2">The sequence shown here is derived from an EMBL/GenBank/DDBJ whole genome shotgun (WGS) entry which is preliminary data.</text>
</comment>
<accession>A0ABS6YPX3</accession>
<name>A0ABS6YPX3_9ACTN</name>
<evidence type="ECO:0000256" key="1">
    <source>
        <dbReference type="SAM" id="MobiDB-lite"/>
    </source>
</evidence>
<organism evidence="2 3">
    <name type="scientific">Streptomyces anatolicus</name>
    <dbReference type="NCBI Taxonomy" id="2675858"/>
    <lineage>
        <taxon>Bacteria</taxon>
        <taxon>Bacillati</taxon>
        <taxon>Actinomycetota</taxon>
        <taxon>Actinomycetes</taxon>
        <taxon>Kitasatosporales</taxon>
        <taxon>Streptomycetaceae</taxon>
        <taxon>Streptomyces</taxon>
    </lineage>
</organism>
<dbReference type="RefSeq" id="WP_219689895.1">
    <property type="nucleotide sequence ID" value="NZ_WMBF01000192.1"/>
</dbReference>
<evidence type="ECO:0000313" key="2">
    <source>
        <dbReference type="EMBL" id="MBW5423484.1"/>
    </source>
</evidence>
<proteinExistence type="predicted"/>
<dbReference type="Proteomes" id="UP001197114">
    <property type="component" value="Unassembled WGS sequence"/>
</dbReference>